<evidence type="ECO:0000256" key="3">
    <source>
        <dbReference type="SAM" id="SignalP"/>
    </source>
</evidence>
<dbReference type="Proteomes" id="UP001221686">
    <property type="component" value="Unassembled WGS sequence"/>
</dbReference>
<keyword evidence="2" id="KW-0677">Repeat</keyword>
<dbReference type="PROSITE" id="PS51257">
    <property type="entry name" value="PROKAR_LIPOPROTEIN"/>
    <property type="match status" value="1"/>
</dbReference>
<comment type="caution">
    <text evidence="4">The sequence shown here is derived from an EMBL/GenBank/DDBJ whole genome shotgun (WGS) entry which is preliminary data.</text>
</comment>
<dbReference type="InterPro" id="IPR040239">
    <property type="entry name" value="HcpB-like"/>
</dbReference>
<protein>
    <submittedName>
        <fullName evidence="4">Tetratricopeptide repeat protein</fullName>
    </submittedName>
</protein>
<evidence type="ECO:0000256" key="1">
    <source>
        <dbReference type="ARBA" id="ARBA00008486"/>
    </source>
</evidence>
<organism evidence="4 5">
    <name type="scientific">Nannocystis bainbridge</name>
    <dbReference type="NCBI Taxonomy" id="2995303"/>
    <lineage>
        <taxon>Bacteria</taxon>
        <taxon>Pseudomonadati</taxon>
        <taxon>Myxococcota</taxon>
        <taxon>Polyangia</taxon>
        <taxon>Nannocystales</taxon>
        <taxon>Nannocystaceae</taxon>
        <taxon>Nannocystis</taxon>
    </lineage>
</organism>
<dbReference type="PANTHER" id="PTHR13891:SF1">
    <property type="entry name" value="CYTOCHROME C OXIDASE ASSEMBLY FACTOR 7"/>
    <property type="match status" value="1"/>
</dbReference>
<sequence length="403" mass="40644">MRTHGCLSPLVAGLWLVAACPAAQETAAPAEPPRQCEAAECNTEGMLALGLQRPDEALRLLDRSCSLGHAVGCSNLAGVLRGGVGGAVKDPPRAVGLYDRACRLGFAEACATVGTMLAEGTAVPADPPRALAMFELACAKQDAFACFTAGLFFETGRGATRDPGRAAAAFEQACGLGHATGCFNAGILIFDEAGGRPGDNARAVELFARGCAGGQPAGCLRQGLAALRGVGTAVDVGQATALFARACEGGDGDGCELAAQLKRSRGRKVEVALTSRAPTLTMAGLTVHELACRMPQTDPLALAEALEGVAAHKAALDACAPAGAAVAVVWSYRGGRAGQVRVEGADPRLAGCVRKAVERARSSLAASCAATVLIGEAVGARKALADRRSAAARAPAPAPVPAN</sequence>
<reference evidence="4 5" key="1">
    <citation type="submission" date="2022-11" db="EMBL/GenBank/DDBJ databases">
        <title>Minimal conservation of predation-associated metabolite biosynthetic gene clusters underscores biosynthetic potential of Myxococcota including descriptions for ten novel species: Archangium lansinium sp. nov., Myxococcus landrumus sp. nov., Nannocystis bai.</title>
        <authorList>
            <person name="Ahearne A."/>
            <person name="Stevens C."/>
            <person name="Dowd S."/>
        </authorList>
    </citation>
    <scope>NUCLEOTIDE SEQUENCE [LARGE SCALE GENOMIC DNA]</scope>
    <source>
        <strain evidence="4 5">BB15-2</strain>
    </source>
</reference>
<gene>
    <name evidence="4" type="ORF">POL25_30455</name>
</gene>
<dbReference type="InterPro" id="IPR011990">
    <property type="entry name" value="TPR-like_helical_dom_sf"/>
</dbReference>
<dbReference type="PANTHER" id="PTHR13891">
    <property type="entry name" value="CYTOCHROME C OXIDASE ASSEMBLY FACTOR 7"/>
    <property type="match status" value="1"/>
</dbReference>
<dbReference type="SUPFAM" id="SSF81901">
    <property type="entry name" value="HCP-like"/>
    <property type="match status" value="1"/>
</dbReference>
<proteinExistence type="inferred from homology"/>
<accession>A0ABT5E5Y1</accession>
<evidence type="ECO:0000313" key="5">
    <source>
        <dbReference type="Proteomes" id="UP001221686"/>
    </source>
</evidence>
<dbReference type="Pfam" id="PF08238">
    <property type="entry name" value="Sel1"/>
    <property type="match status" value="6"/>
</dbReference>
<keyword evidence="3" id="KW-0732">Signal</keyword>
<evidence type="ECO:0000256" key="2">
    <source>
        <dbReference type="ARBA" id="ARBA00022737"/>
    </source>
</evidence>
<feature type="signal peptide" evidence="3">
    <location>
        <begin position="1"/>
        <end position="22"/>
    </location>
</feature>
<feature type="chain" id="PRO_5046626105" evidence="3">
    <location>
        <begin position="23"/>
        <end position="403"/>
    </location>
</feature>
<comment type="similarity">
    <text evidence="1">Belongs to the hcp beta-lactamase family.</text>
</comment>
<dbReference type="SMART" id="SM00671">
    <property type="entry name" value="SEL1"/>
    <property type="match status" value="6"/>
</dbReference>
<evidence type="ECO:0000313" key="4">
    <source>
        <dbReference type="EMBL" id="MDC0721268.1"/>
    </source>
</evidence>
<dbReference type="InterPro" id="IPR006597">
    <property type="entry name" value="Sel1-like"/>
</dbReference>
<name>A0ABT5E5Y1_9BACT</name>
<dbReference type="RefSeq" id="WP_272089770.1">
    <property type="nucleotide sequence ID" value="NZ_JAQNDL010000003.1"/>
</dbReference>
<keyword evidence="5" id="KW-1185">Reference proteome</keyword>
<dbReference type="EMBL" id="JAQNDL010000003">
    <property type="protein sequence ID" value="MDC0721268.1"/>
    <property type="molecule type" value="Genomic_DNA"/>
</dbReference>
<dbReference type="Gene3D" id="1.25.40.10">
    <property type="entry name" value="Tetratricopeptide repeat domain"/>
    <property type="match status" value="1"/>
</dbReference>